<reference evidence="2" key="1">
    <citation type="submission" date="2023-11" db="EMBL/GenBank/DDBJ databases">
        <authorList>
            <person name="De Vega J J."/>
            <person name="De Vega J J."/>
        </authorList>
    </citation>
    <scope>NUCLEOTIDE SEQUENCE</scope>
</reference>
<evidence type="ECO:0000256" key="1">
    <source>
        <dbReference type="SAM" id="MobiDB-lite"/>
    </source>
</evidence>
<keyword evidence="3" id="KW-1185">Reference proteome</keyword>
<proteinExistence type="predicted"/>
<evidence type="ECO:0000313" key="2">
    <source>
        <dbReference type="EMBL" id="CAK5278408.1"/>
    </source>
</evidence>
<comment type="caution">
    <text evidence="2">The sequence shown here is derived from an EMBL/GenBank/DDBJ whole genome shotgun (WGS) entry which is preliminary data.</text>
</comment>
<name>A0AAD2Q5H5_9AGAR</name>
<gene>
    <name evidence="2" type="ORF">MYCIT1_LOCUS27743</name>
</gene>
<sequence>EGHILLAIVVASRHIELFLTLWFDHSYGGFLTGNAVSAAVTVSVAWLQSNLATRCVDWSRRILSCQSIDRDTSRRSGRLRSAQSGSGRTAGSAGARAHSCWLGHSANRASRQRR</sequence>
<evidence type="ECO:0000313" key="3">
    <source>
        <dbReference type="Proteomes" id="UP001295794"/>
    </source>
</evidence>
<accession>A0AAD2Q5H5</accession>
<feature type="compositionally biased region" description="Low complexity" evidence="1">
    <location>
        <begin position="80"/>
        <end position="97"/>
    </location>
</feature>
<dbReference type="Proteomes" id="UP001295794">
    <property type="component" value="Unassembled WGS sequence"/>
</dbReference>
<protein>
    <submittedName>
        <fullName evidence="2">Uncharacterized protein</fullName>
    </submittedName>
</protein>
<feature type="non-terminal residue" evidence="2">
    <location>
        <position position="114"/>
    </location>
</feature>
<organism evidence="2 3">
    <name type="scientific">Mycena citricolor</name>
    <dbReference type="NCBI Taxonomy" id="2018698"/>
    <lineage>
        <taxon>Eukaryota</taxon>
        <taxon>Fungi</taxon>
        <taxon>Dikarya</taxon>
        <taxon>Basidiomycota</taxon>
        <taxon>Agaricomycotina</taxon>
        <taxon>Agaricomycetes</taxon>
        <taxon>Agaricomycetidae</taxon>
        <taxon>Agaricales</taxon>
        <taxon>Marasmiineae</taxon>
        <taxon>Mycenaceae</taxon>
        <taxon>Mycena</taxon>
    </lineage>
</organism>
<dbReference type="AlphaFoldDB" id="A0AAD2Q5H5"/>
<feature type="non-terminal residue" evidence="2">
    <location>
        <position position="1"/>
    </location>
</feature>
<dbReference type="EMBL" id="CAVNYO010000421">
    <property type="protein sequence ID" value="CAK5278408.1"/>
    <property type="molecule type" value="Genomic_DNA"/>
</dbReference>
<feature type="region of interest" description="Disordered" evidence="1">
    <location>
        <begin position="69"/>
        <end position="97"/>
    </location>
</feature>